<dbReference type="Pfam" id="PF02518">
    <property type="entry name" value="HATPase_c"/>
    <property type="match status" value="1"/>
</dbReference>
<keyword evidence="7" id="KW-0418">Kinase</keyword>
<dbReference type="InterPro" id="IPR003594">
    <property type="entry name" value="HATPase_dom"/>
</dbReference>
<keyword evidence="5" id="KW-0808">Transferase</keyword>
<dbReference type="SUPFAM" id="SSF47384">
    <property type="entry name" value="Homodimeric domain of signal transducing histidine kinase"/>
    <property type="match status" value="1"/>
</dbReference>
<dbReference type="Gene3D" id="1.10.287.130">
    <property type="match status" value="1"/>
</dbReference>
<evidence type="ECO:0000256" key="5">
    <source>
        <dbReference type="ARBA" id="ARBA00022679"/>
    </source>
</evidence>
<dbReference type="InterPro" id="IPR003660">
    <property type="entry name" value="HAMP_dom"/>
</dbReference>
<dbReference type="RefSeq" id="WP_169384058.1">
    <property type="nucleotide sequence ID" value="NZ_JAAXLA010000060.1"/>
</dbReference>
<gene>
    <name evidence="14" type="ORF">HF526_25240</name>
</gene>
<dbReference type="PRINTS" id="PR00344">
    <property type="entry name" value="BCTRLSENSOR"/>
</dbReference>
<dbReference type="CDD" id="cd00082">
    <property type="entry name" value="HisKA"/>
    <property type="match status" value="1"/>
</dbReference>
<evidence type="ECO:0000256" key="4">
    <source>
        <dbReference type="ARBA" id="ARBA00022553"/>
    </source>
</evidence>
<dbReference type="Gene3D" id="3.30.565.10">
    <property type="entry name" value="Histidine kinase-like ATPase, C-terminal domain"/>
    <property type="match status" value="1"/>
</dbReference>
<dbReference type="PROSITE" id="PS50885">
    <property type="entry name" value="HAMP"/>
    <property type="match status" value="1"/>
</dbReference>
<evidence type="ECO:0000256" key="7">
    <source>
        <dbReference type="ARBA" id="ARBA00022777"/>
    </source>
</evidence>
<dbReference type="Gene3D" id="6.10.340.10">
    <property type="match status" value="1"/>
</dbReference>
<keyword evidence="9" id="KW-0902">Two-component regulatory system</keyword>
<evidence type="ECO:0000256" key="1">
    <source>
        <dbReference type="ARBA" id="ARBA00000085"/>
    </source>
</evidence>
<evidence type="ECO:0000313" key="15">
    <source>
        <dbReference type="Proteomes" id="UP000820669"/>
    </source>
</evidence>
<dbReference type="SUPFAM" id="SSF55874">
    <property type="entry name" value="ATPase domain of HSP90 chaperone/DNA topoisomerase II/histidine kinase"/>
    <property type="match status" value="1"/>
</dbReference>
<feature type="domain" description="HAMP" evidence="13">
    <location>
        <begin position="195"/>
        <end position="255"/>
    </location>
</feature>
<evidence type="ECO:0000259" key="13">
    <source>
        <dbReference type="PROSITE" id="PS50885"/>
    </source>
</evidence>
<evidence type="ECO:0000313" key="14">
    <source>
        <dbReference type="EMBL" id="NMI00588.1"/>
    </source>
</evidence>
<dbReference type="EC" id="2.7.13.3" evidence="3"/>
<evidence type="ECO:0000256" key="9">
    <source>
        <dbReference type="ARBA" id="ARBA00023012"/>
    </source>
</evidence>
<dbReference type="InterPro" id="IPR005467">
    <property type="entry name" value="His_kinase_dom"/>
</dbReference>
<dbReference type="InterPro" id="IPR004358">
    <property type="entry name" value="Sig_transdc_His_kin-like_C"/>
</dbReference>
<evidence type="ECO:0000256" key="8">
    <source>
        <dbReference type="ARBA" id="ARBA00022989"/>
    </source>
</evidence>
<sequence>MRAPAPVRSQGRTLRARLVATVLILLALACAVIGVVTALALRQSLIGQLDDDLRSATQRFAHSAMQHPPGSQPPPPSGDYLGPGQVLGTLGARIQDGQVVGARVSNRGGEYQALDPMDYPALLAVRPGAHPVSVSLSNLGSYRMAAVTAPDGSTLVVGLPEARSHDVLNELVTIELVVIGLTLLGAGVAGAVLVRRELRPLERVAETAAKVSALPLDRGEVELVERVPNVDPATEVGQVGAALNRMLDNVGGALEARQESEMRLRQFIADASHELRTPLAAIRGYAELTRRDGPAVPRDTAYALIRISSQAERMTTLVEDLLLLARLDAGRPLERAPVDLTRLVLDAVSDAHAAGPGHRWQLALPDEPVTILGDGSRLAQVLANLLANARTHTPPGTSVTVGLAQETDNGGGAVLTVSDTGPGIPAALLPHIFERFARGEKSRSRAQGSTGLGLAIVHAVVAAHRGAVGVRSVPGLTEFTVRLPGGGLGAADAPDHAAPAGTPV</sequence>
<evidence type="ECO:0000256" key="11">
    <source>
        <dbReference type="SAM" id="MobiDB-lite"/>
    </source>
</evidence>
<comment type="catalytic activity">
    <reaction evidence="1">
        <text>ATP + protein L-histidine = ADP + protein N-phospho-L-histidine.</text>
        <dbReference type="EC" id="2.7.13.3"/>
    </reaction>
</comment>
<organism evidence="14 15">
    <name type="scientific">Pseudonocardia acidicola</name>
    <dbReference type="NCBI Taxonomy" id="2724939"/>
    <lineage>
        <taxon>Bacteria</taxon>
        <taxon>Bacillati</taxon>
        <taxon>Actinomycetota</taxon>
        <taxon>Actinomycetes</taxon>
        <taxon>Pseudonocardiales</taxon>
        <taxon>Pseudonocardiaceae</taxon>
        <taxon>Pseudonocardia</taxon>
    </lineage>
</organism>
<dbReference type="SMART" id="SM00388">
    <property type="entry name" value="HisKA"/>
    <property type="match status" value="1"/>
</dbReference>
<evidence type="ECO:0000259" key="12">
    <source>
        <dbReference type="PROSITE" id="PS50109"/>
    </source>
</evidence>
<dbReference type="EMBL" id="JAAXLA010000060">
    <property type="protein sequence ID" value="NMI00588.1"/>
    <property type="molecule type" value="Genomic_DNA"/>
</dbReference>
<proteinExistence type="predicted"/>
<name>A0ABX1SJ95_9PSEU</name>
<feature type="domain" description="Histidine kinase" evidence="12">
    <location>
        <begin position="270"/>
        <end position="487"/>
    </location>
</feature>
<dbReference type="InterPro" id="IPR036890">
    <property type="entry name" value="HATPase_C_sf"/>
</dbReference>
<comment type="subcellular location">
    <subcellularLocation>
        <location evidence="2">Cell membrane</location>
    </subcellularLocation>
</comment>
<dbReference type="Pfam" id="PF00512">
    <property type="entry name" value="HisKA"/>
    <property type="match status" value="1"/>
</dbReference>
<dbReference type="Proteomes" id="UP000820669">
    <property type="component" value="Unassembled WGS sequence"/>
</dbReference>
<dbReference type="PROSITE" id="PS50109">
    <property type="entry name" value="HIS_KIN"/>
    <property type="match status" value="1"/>
</dbReference>
<evidence type="ECO:0000256" key="3">
    <source>
        <dbReference type="ARBA" id="ARBA00012438"/>
    </source>
</evidence>
<dbReference type="InterPro" id="IPR003661">
    <property type="entry name" value="HisK_dim/P_dom"/>
</dbReference>
<feature type="region of interest" description="Disordered" evidence="11">
    <location>
        <begin position="62"/>
        <end position="82"/>
    </location>
</feature>
<comment type="caution">
    <text evidence="14">The sequence shown here is derived from an EMBL/GenBank/DDBJ whole genome shotgun (WGS) entry which is preliminary data.</text>
</comment>
<dbReference type="SMART" id="SM00387">
    <property type="entry name" value="HATPase_c"/>
    <property type="match status" value="1"/>
</dbReference>
<keyword evidence="15" id="KW-1185">Reference proteome</keyword>
<dbReference type="PANTHER" id="PTHR45436">
    <property type="entry name" value="SENSOR HISTIDINE KINASE YKOH"/>
    <property type="match status" value="1"/>
</dbReference>
<dbReference type="InterPro" id="IPR036097">
    <property type="entry name" value="HisK_dim/P_sf"/>
</dbReference>
<evidence type="ECO:0000256" key="2">
    <source>
        <dbReference type="ARBA" id="ARBA00004236"/>
    </source>
</evidence>
<dbReference type="SMART" id="SM00304">
    <property type="entry name" value="HAMP"/>
    <property type="match status" value="1"/>
</dbReference>
<protein>
    <recommendedName>
        <fullName evidence="3">histidine kinase</fullName>
        <ecNumber evidence="3">2.7.13.3</ecNumber>
    </recommendedName>
</protein>
<reference evidence="14 15" key="1">
    <citation type="submission" date="2020-04" db="EMBL/GenBank/DDBJ databases">
        <authorList>
            <person name="Klaysubun C."/>
            <person name="Duangmal K."/>
            <person name="Lipun K."/>
        </authorList>
    </citation>
    <scope>NUCLEOTIDE SEQUENCE [LARGE SCALE GENOMIC DNA]</scope>
    <source>
        <strain evidence="14 15">K10HN5</strain>
    </source>
</reference>
<keyword evidence="6" id="KW-0812">Transmembrane</keyword>
<accession>A0ABX1SJ95</accession>
<dbReference type="CDD" id="cd06225">
    <property type="entry name" value="HAMP"/>
    <property type="match status" value="1"/>
</dbReference>
<evidence type="ECO:0000256" key="6">
    <source>
        <dbReference type="ARBA" id="ARBA00022692"/>
    </source>
</evidence>
<keyword evidence="10" id="KW-0472">Membrane</keyword>
<keyword evidence="4" id="KW-0597">Phosphoprotein</keyword>
<dbReference type="PROSITE" id="PS51257">
    <property type="entry name" value="PROKAR_LIPOPROTEIN"/>
    <property type="match status" value="1"/>
</dbReference>
<dbReference type="CDD" id="cd00075">
    <property type="entry name" value="HATPase"/>
    <property type="match status" value="1"/>
</dbReference>
<dbReference type="Pfam" id="PF00672">
    <property type="entry name" value="HAMP"/>
    <property type="match status" value="1"/>
</dbReference>
<dbReference type="InterPro" id="IPR050428">
    <property type="entry name" value="TCS_sensor_his_kinase"/>
</dbReference>
<evidence type="ECO:0000256" key="10">
    <source>
        <dbReference type="ARBA" id="ARBA00023136"/>
    </source>
</evidence>
<keyword evidence="8" id="KW-1133">Transmembrane helix</keyword>
<dbReference type="PANTHER" id="PTHR45436:SF5">
    <property type="entry name" value="SENSOR HISTIDINE KINASE TRCS"/>
    <property type="match status" value="1"/>
</dbReference>